<keyword evidence="4" id="KW-1185">Reference proteome</keyword>
<dbReference type="InterPro" id="IPR001810">
    <property type="entry name" value="F-box_dom"/>
</dbReference>
<keyword evidence="1" id="KW-0175">Coiled coil</keyword>
<dbReference type="PANTHER" id="PTHR38926">
    <property type="entry name" value="F-BOX DOMAIN CONTAINING PROTEIN, EXPRESSED"/>
    <property type="match status" value="1"/>
</dbReference>
<dbReference type="InterPro" id="IPR036047">
    <property type="entry name" value="F-box-like_dom_sf"/>
</dbReference>
<feature type="coiled-coil region" evidence="1">
    <location>
        <begin position="42"/>
        <end position="73"/>
    </location>
</feature>
<dbReference type="EMBL" id="JAACJL010000057">
    <property type="protein sequence ID" value="KAF4611428.1"/>
    <property type="molecule type" value="Genomic_DNA"/>
</dbReference>
<dbReference type="InterPro" id="IPR032675">
    <property type="entry name" value="LRR_dom_sf"/>
</dbReference>
<dbReference type="Pfam" id="PF12937">
    <property type="entry name" value="F-box-like"/>
    <property type="match status" value="1"/>
</dbReference>
<dbReference type="Gene3D" id="1.20.1280.50">
    <property type="match status" value="1"/>
</dbReference>
<accession>A0A8H4VIW5</accession>
<dbReference type="PANTHER" id="PTHR38926:SF5">
    <property type="entry name" value="F-BOX AND LEUCINE-RICH REPEAT PROTEIN 6"/>
    <property type="match status" value="1"/>
</dbReference>
<sequence length="552" mass="63061">MVYCYRKVSNVQSNIINLSQLDYNKSTCPANLEHTCNLCQELHTLEKDVEKAIASLKQLLNRHQNLKTEINRTHSPIIRDLPVEILSKIFYSCFSEEMRKVDGEPKDGDYLVPLKVGAVCRTWRQIAWSSPELWTIIYFRRHFPSASYACLQYAIMKEWISRSGALPVYVTLHEQTMEDVPVGRRMVAIGCRCWELSLDLLARCSDRWKDVDLDLSRASFQYIARRLKLKPPTRKLALASGEEWDHIDSTDVLKLWQDSQFTSQNLTINRPVRLQHISIDWKHVTHVESFAWLPKDCASLLRHAPQLVSCFFYEVGDASIEFPDLDGTLICHTSLRHLFFDCDISAAPFFDCIALPFLEELEYSNDNEIGMTDTFLTSFFSRSSFPLQKLSLDAYTFEPEYLVTVLSRVPSLVHLELTFSDSRTHELEDIATMTYLLSHLATTAALSSNTGSGASDEFLPRLEVLRVRDWFCQEFPWTFVPRVFGFDSEIGKSGHRPIKSIAITTYSLPPPQMLPGDVVNSLVSLQQAGIELGYRVASTGLKFVPATWEAIS</sequence>
<evidence type="ECO:0000256" key="1">
    <source>
        <dbReference type="SAM" id="Coils"/>
    </source>
</evidence>
<feature type="domain" description="F-box" evidence="2">
    <location>
        <begin position="78"/>
        <end position="140"/>
    </location>
</feature>
<name>A0A8H4VIW5_9AGAR</name>
<evidence type="ECO:0000313" key="3">
    <source>
        <dbReference type="EMBL" id="KAF4611428.1"/>
    </source>
</evidence>
<dbReference type="Proteomes" id="UP000521872">
    <property type="component" value="Unassembled WGS sequence"/>
</dbReference>
<evidence type="ECO:0000313" key="4">
    <source>
        <dbReference type="Proteomes" id="UP000521872"/>
    </source>
</evidence>
<dbReference type="Gene3D" id="3.80.10.10">
    <property type="entry name" value="Ribonuclease Inhibitor"/>
    <property type="match status" value="1"/>
</dbReference>
<reference evidence="3 4" key="1">
    <citation type="submission" date="2019-12" db="EMBL/GenBank/DDBJ databases">
        <authorList>
            <person name="Floudas D."/>
            <person name="Bentzer J."/>
            <person name="Ahren D."/>
            <person name="Johansson T."/>
            <person name="Persson P."/>
            <person name="Tunlid A."/>
        </authorList>
    </citation>
    <scope>NUCLEOTIDE SEQUENCE [LARGE SCALE GENOMIC DNA]</scope>
    <source>
        <strain evidence="3 4">CBS 102.39</strain>
    </source>
</reference>
<dbReference type="SUPFAM" id="SSF81383">
    <property type="entry name" value="F-box domain"/>
    <property type="match status" value="1"/>
</dbReference>
<evidence type="ECO:0000259" key="2">
    <source>
        <dbReference type="Pfam" id="PF12937"/>
    </source>
</evidence>
<proteinExistence type="predicted"/>
<protein>
    <recommendedName>
        <fullName evidence="2">F-box domain-containing protein</fullName>
    </recommendedName>
</protein>
<comment type="caution">
    <text evidence="3">The sequence shown here is derived from an EMBL/GenBank/DDBJ whole genome shotgun (WGS) entry which is preliminary data.</text>
</comment>
<dbReference type="AlphaFoldDB" id="A0A8H4VIW5"/>
<gene>
    <name evidence="3" type="ORF">D9613_004437</name>
</gene>
<organism evidence="3 4">
    <name type="scientific">Agrocybe pediades</name>
    <dbReference type="NCBI Taxonomy" id="84607"/>
    <lineage>
        <taxon>Eukaryota</taxon>
        <taxon>Fungi</taxon>
        <taxon>Dikarya</taxon>
        <taxon>Basidiomycota</taxon>
        <taxon>Agaricomycotina</taxon>
        <taxon>Agaricomycetes</taxon>
        <taxon>Agaricomycetidae</taxon>
        <taxon>Agaricales</taxon>
        <taxon>Agaricineae</taxon>
        <taxon>Strophariaceae</taxon>
        <taxon>Agrocybe</taxon>
    </lineage>
</organism>